<dbReference type="STRING" id="1218599.LEP1GSC195_2101"/>
<evidence type="ECO:0000256" key="1">
    <source>
        <dbReference type="ARBA" id="ARBA00000085"/>
    </source>
</evidence>
<evidence type="ECO:0000313" key="7">
    <source>
        <dbReference type="Proteomes" id="UP000013984"/>
    </source>
</evidence>
<reference evidence="6" key="1">
    <citation type="submission" date="2013-04" db="EMBL/GenBank/DDBJ databases">
        <authorList>
            <person name="Harkins D.M."/>
            <person name="Durkin A.S."/>
            <person name="Brinkac L.M."/>
            <person name="Haft D.H."/>
            <person name="Selengut J.D."/>
            <person name="Sanka R."/>
            <person name="DePew J."/>
            <person name="Purushe J."/>
            <person name="Galloway R.L."/>
            <person name="Vinetz J.M."/>
            <person name="Sutton G.G."/>
            <person name="Nierman W.C."/>
            <person name="Fouts D.E."/>
        </authorList>
    </citation>
    <scope>NUCLEOTIDE SEQUENCE [LARGE SCALE GENOMIC DNA]</scope>
    <source>
        <strain evidence="6">CDC</strain>
    </source>
</reference>
<keyword evidence="3" id="KW-0597">Phosphoprotein</keyword>
<protein>
    <recommendedName>
        <fullName evidence="2">histidine kinase</fullName>
        <ecNumber evidence="2">2.7.13.3</ecNumber>
    </recommendedName>
</protein>
<evidence type="ECO:0000313" key="6">
    <source>
        <dbReference type="EMBL" id="EOQ96212.1"/>
    </source>
</evidence>
<dbReference type="EMBL" id="AOGZ02000014">
    <property type="protein sequence ID" value="EOQ96212.1"/>
    <property type="molecule type" value="Genomic_DNA"/>
</dbReference>
<dbReference type="InterPro" id="IPR003594">
    <property type="entry name" value="HATPase_dom"/>
</dbReference>
<keyword evidence="4" id="KW-0472">Membrane</keyword>
<dbReference type="CDD" id="cd00082">
    <property type="entry name" value="HisKA"/>
    <property type="match status" value="1"/>
</dbReference>
<keyword evidence="4" id="KW-1133">Transmembrane helix</keyword>
<feature type="transmembrane region" description="Helical" evidence="4">
    <location>
        <begin position="271"/>
        <end position="291"/>
    </location>
</feature>
<feature type="domain" description="Histidine kinase" evidence="5">
    <location>
        <begin position="578"/>
        <end position="747"/>
    </location>
</feature>
<dbReference type="EC" id="2.7.13.3" evidence="2"/>
<dbReference type="PROSITE" id="PS50109">
    <property type="entry name" value="HIS_KIN"/>
    <property type="match status" value="1"/>
</dbReference>
<feature type="transmembrane region" description="Helical" evidence="4">
    <location>
        <begin position="303"/>
        <end position="323"/>
    </location>
</feature>
<proteinExistence type="predicted"/>
<dbReference type="OrthoDB" id="9813151at2"/>
<dbReference type="GO" id="GO:0000155">
    <property type="term" value="F:phosphorelay sensor kinase activity"/>
    <property type="evidence" value="ECO:0007669"/>
    <property type="project" value="InterPro"/>
</dbReference>
<dbReference type="AlphaFoldDB" id="R9A262"/>
<dbReference type="Proteomes" id="UP000013984">
    <property type="component" value="Unassembled WGS sequence"/>
</dbReference>
<feature type="transmembrane region" description="Helical" evidence="4">
    <location>
        <begin position="12"/>
        <end position="29"/>
    </location>
</feature>
<comment type="catalytic activity">
    <reaction evidence="1">
        <text>ATP + protein L-histidine = ADP + protein N-phospho-L-histidine.</text>
        <dbReference type="EC" id="2.7.13.3"/>
    </reaction>
</comment>
<sequence length="748" mass="84005">MQAIEETKETKKLFSTFPILCFFCFSFYSCTNITKESPKLVQGVLDLSTHNFKSKPIVPLVGEWKFTPGRLDFTEGKDTILVTIPDQPHWNSYNSNQSGLATGFGIGSYFFTIIPPKEPTTLSLDFNIVFSDCKIYQNGILIGSIGNIYGMEDGFDRRPVQIVLLPTNNEPIHLTILLRNRFYQAGGIRFLPVLGKSDYLATARDKEIFEQSLIVGGLFFLGLYQLGVYFTRGRIIGSLYFFLFCQIMALQILATGTRSLFLILGENSSELVFRINFFSQYAGAISGLYYFYSLTREYIPSYIIRGMSGIILVPVFITIFGPIYTISYLHLYVLTALTVILAIAIYLIVCYIKDKRYGYIYLGLSSILLIGCASNDIILSLLHKTEPMLLSYGLLLFVFFQSIFLSKHISNEIITAELNLKAAKYQLVHSEKMSSLGVMVASVAHEINSPLSAVIASSAAIEERITEHFRLLPETNPIPKDKFPILLSLFDLAINQNELFSTKEARQTKRNLTQYLESLGINDAENKADLFVSLGIREIPEDWIPILTDKDGADFLVIAERAISLLQGTKTIRIAALRAVKIAQSLKNFTHFDPKAEKQTINLSDSIDMVLTIFESSLKQGIELATDFEEIPPIECYPDELNQVWTNMIQNAIQSMNGKGFLKIKIGKTEIKDKGYVFVSIEDSGVGIPKDLESKIFDPFFTTKPIGEGTGLGLYITKQVVEKHNGSIELETKPGRTIFTIFLPWAPE</sequence>
<feature type="transmembrane region" description="Helical" evidence="4">
    <location>
        <begin position="359"/>
        <end position="382"/>
    </location>
</feature>
<dbReference type="SMART" id="SM00387">
    <property type="entry name" value="HATPase_c"/>
    <property type="match status" value="1"/>
</dbReference>
<dbReference type="PANTHER" id="PTHR43065">
    <property type="entry name" value="SENSOR HISTIDINE KINASE"/>
    <property type="match status" value="1"/>
</dbReference>
<evidence type="ECO:0000256" key="4">
    <source>
        <dbReference type="SAM" id="Phobius"/>
    </source>
</evidence>
<dbReference type="PRINTS" id="PR00344">
    <property type="entry name" value="BCTRLSENSOR"/>
</dbReference>
<evidence type="ECO:0000259" key="5">
    <source>
        <dbReference type="PROSITE" id="PS50109"/>
    </source>
</evidence>
<dbReference type="InterPro" id="IPR011623">
    <property type="entry name" value="7TMR_DISM_rcpt_extracell_dom1"/>
</dbReference>
<dbReference type="RefSeq" id="WP_015681563.1">
    <property type="nucleotide sequence ID" value="NZ_AOGZ02000014.1"/>
</dbReference>
<accession>R9A262</accession>
<dbReference type="PANTHER" id="PTHR43065:SF48">
    <property type="entry name" value="HISTIDINE KINASE"/>
    <property type="match status" value="1"/>
</dbReference>
<gene>
    <name evidence="6" type="ORF">LEP1GSC195_2101</name>
</gene>
<organism evidence="6 7">
    <name type="scientific">Leptospira wolbachii serovar Codice str. CDC</name>
    <dbReference type="NCBI Taxonomy" id="1218599"/>
    <lineage>
        <taxon>Bacteria</taxon>
        <taxon>Pseudomonadati</taxon>
        <taxon>Spirochaetota</taxon>
        <taxon>Spirochaetia</taxon>
        <taxon>Leptospirales</taxon>
        <taxon>Leptospiraceae</taxon>
        <taxon>Leptospira</taxon>
    </lineage>
</organism>
<evidence type="ECO:0000256" key="2">
    <source>
        <dbReference type="ARBA" id="ARBA00012438"/>
    </source>
</evidence>
<feature type="transmembrane region" description="Helical" evidence="4">
    <location>
        <begin position="239"/>
        <end position="265"/>
    </location>
</feature>
<dbReference type="SUPFAM" id="SSF55874">
    <property type="entry name" value="ATPase domain of HSP90 chaperone/DNA topoisomerase II/histidine kinase"/>
    <property type="match status" value="1"/>
</dbReference>
<comment type="caution">
    <text evidence="6">The sequence shown here is derived from an EMBL/GenBank/DDBJ whole genome shotgun (WGS) entry which is preliminary data.</text>
</comment>
<name>R9A262_9LEPT</name>
<keyword evidence="7" id="KW-1185">Reference proteome</keyword>
<dbReference type="InterPro" id="IPR036890">
    <property type="entry name" value="HATPase_C_sf"/>
</dbReference>
<feature type="transmembrane region" description="Helical" evidence="4">
    <location>
        <begin position="213"/>
        <end position="232"/>
    </location>
</feature>
<feature type="transmembrane region" description="Helical" evidence="4">
    <location>
        <begin position="388"/>
        <end position="405"/>
    </location>
</feature>
<dbReference type="Gene3D" id="1.10.287.130">
    <property type="match status" value="1"/>
</dbReference>
<dbReference type="InterPro" id="IPR003661">
    <property type="entry name" value="HisK_dim/P_dom"/>
</dbReference>
<dbReference type="Pfam" id="PF02518">
    <property type="entry name" value="HATPase_c"/>
    <property type="match status" value="1"/>
</dbReference>
<dbReference type="Pfam" id="PF07695">
    <property type="entry name" value="7TMR-DISM_7TM"/>
    <property type="match status" value="1"/>
</dbReference>
<dbReference type="InterPro" id="IPR005467">
    <property type="entry name" value="His_kinase_dom"/>
</dbReference>
<evidence type="ECO:0000256" key="3">
    <source>
        <dbReference type="ARBA" id="ARBA00022553"/>
    </source>
</evidence>
<dbReference type="InterPro" id="IPR004358">
    <property type="entry name" value="Sig_transdc_His_kin-like_C"/>
</dbReference>
<feature type="transmembrane region" description="Helical" evidence="4">
    <location>
        <begin position="329"/>
        <end position="352"/>
    </location>
</feature>
<keyword evidence="4" id="KW-0812">Transmembrane</keyword>
<dbReference type="Gene3D" id="3.30.565.10">
    <property type="entry name" value="Histidine kinase-like ATPase, C-terminal domain"/>
    <property type="match status" value="1"/>
</dbReference>